<gene>
    <name evidence="1" type="ORF">AVEN_262007_1</name>
</gene>
<sequence>MSNKVKDNILFLHAFSGFDSTSAVSRQEKMKFAKLLDKDAGIQKATEVFKTHHAAAREVGAACVRIIAALYESFLQSSLLNKIRFTMFTKSQVQNNSNLATLPPI</sequence>
<organism evidence="1 2">
    <name type="scientific">Araneus ventricosus</name>
    <name type="common">Orbweaver spider</name>
    <name type="synonym">Epeira ventricosa</name>
    <dbReference type="NCBI Taxonomy" id="182803"/>
    <lineage>
        <taxon>Eukaryota</taxon>
        <taxon>Metazoa</taxon>
        <taxon>Ecdysozoa</taxon>
        <taxon>Arthropoda</taxon>
        <taxon>Chelicerata</taxon>
        <taxon>Arachnida</taxon>
        <taxon>Araneae</taxon>
        <taxon>Araneomorphae</taxon>
        <taxon>Entelegynae</taxon>
        <taxon>Araneoidea</taxon>
        <taxon>Araneidae</taxon>
        <taxon>Araneus</taxon>
    </lineage>
</organism>
<dbReference type="EMBL" id="BGPR01014704">
    <property type="protein sequence ID" value="GBN66329.1"/>
    <property type="molecule type" value="Genomic_DNA"/>
</dbReference>
<reference evidence="1 2" key="1">
    <citation type="journal article" date="2019" name="Sci. Rep.">
        <title>Orb-weaving spider Araneus ventricosus genome elucidates the spidroin gene catalogue.</title>
        <authorList>
            <person name="Kono N."/>
            <person name="Nakamura H."/>
            <person name="Ohtoshi R."/>
            <person name="Moran D.A.P."/>
            <person name="Shinohara A."/>
            <person name="Yoshida Y."/>
            <person name="Fujiwara M."/>
            <person name="Mori M."/>
            <person name="Tomita M."/>
            <person name="Arakawa K."/>
        </authorList>
    </citation>
    <scope>NUCLEOTIDE SEQUENCE [LARGE SCALE GENOMIC DNA]</scope>
</reference>
<keyword evidence="2" id="KW-1185">Reference proteome</keyword>
<comment type="caution">
    <text evidence="1">The sequence shown here is derived from an EMBL/GenBank/DDBJ whole genome shotgun (WGS) entry which is preliminary data.</text>
</comment>
<dbReference type="Proteomes" id="UP000499080">
    <property type="component" value="Unassembled WGS sequence"/>
</dbReference>
<proteinExistence type="predicted"/>
<name>A0A4Y2QT30_ARAVE</name>
<evidence type="ECO:0000313" key="2">
    <source>
        <dbReference type="Proteomes" id="UP000499080"/>
    </source>
</evidence>
<evidence type="ECO:0000313" key="1">
    <source>
        <dbReference type="EMBL" id="GBN66329.1"/>
    </source>
</evidence>
<accession>A0A4Y2QT30</accession>
<dbReference type="AlphaFoldDB" id="A0A4Y2QT30"/>
<protein>
    <submittedName>
        <fullName evidence="1">Uncharacterized protein</fullName>
    </submittedName>
</protein>